<feature type="signal peptide" evidence="3">
    <location>
        <begin position="1"/>
        <end position="15"/>
    </location>
</feature>
<dbReference type="Pfam" id="PF14060">
    <property type="entry name" value="DUF4252"/>
    <property type="match status" value="1"/>
</dbReference>
<keyword evidence="5" id="KW-1185">Reference proteome</keyword>
<organism evidence="4 5">
    <name type="scientific">Neptunitalea lumnitzerae</name>
    <dbReference type="NCBI Taxonomy" id="2965509"/>
    <lineage>
        <taxon>Bacteria</taxon>
        <taxon>Pseudomonadati</taxon>
        <taxon>Bacteroidota</taxon>
        <taxon>Flavobacteriia</taxon>
        <taxon>Flavobacteriales</taxon>
        <taxon>Flavobacteriaceae</taxon>
        <taxon>Neptunitalea</taxon>
    </lineage>
</organism>
<gene>
    <name evidence="4" type="ORF">Y10_14560</name>
</gene>
<protein>
    <recommendedName>
        <fullName evidence="1">Type IV secretion system putative lipoprotein virB7</fullName>
    </recommendedName>
</protein>
<dbReference type="Proteomes" id="UP001143543">
    <property type="component" value="Unassembled WGS sequence"/>
</dbReference>
<evidence type="ECO:0000313" key="4">
    <source>
        <dbReference type="EMBL" id="GLB49088.1"/>
    </source>
</evidence>
<comment type="caution">
    <text evidence="4">The sequence shown here is derived from an EMBL/GenBank/DDBJ whole genome shotgun (WGS) entry which is preliminary data.</text>
</comment>
<evidence type="ECO:0000256" key="3">
    <source>
        <dbReference type="SAM" id="SignalP"/>
    </source>
</evidence>
<evidence type="ECO:0000313" key="5">
    <source>
        <dbReference type="Proteomes" id="UP001143543"/>
    </source>
</evidence>
<proteinExistence type="predicted"/>
<sequence>MKKIFILLVSLVALASCGTKTPYDTFREENKEEITFSLNASSTLANLFVNEDDIAGLKNVVSGIKNYRIMVSDNNGGALEKRFKELVNSKKYEELFRVSNNGDDVRLYFYKKGNKIKEIICKVNSKENLVVLSAQGNLKIKDLNKLVEEMTVGSR</sequence>
<dbReference type="EMBL" id="BRVO01000001">
    <property type="protein sequence ID" value="GLB49088.1"/>
    <property type="molecule type" value="Genomic_DNA"/>
</dbReference>
<accession>A0ABQ5MI55</accession>
<reference evidence="4" key="1">
    <citation type="submission" date="2022-07" db="EMBL/GenBank/DDBJ databases">
        <title>Taxonomy of Novel Oxalotrophic and Methylotrophic Bacteria.</title>
        <authorList>
            <person name="Sahin N."/>
            <person name="Tani A."/>
        </authorList>
    </citation>
    <scope>NUCLEOTIDE SEQUENCE</scope>
    <source>
        <strain evidence="4">Y10</strain>
    </source>
</reference>
<name>A0ABQ5MI55_9FLAO</name>
<dbReference type="Pfam" id="PF08139">
    <property type="entry name" value="LPAM_1"/>
    <property type="match status" value="1"/>
</dbReference>
<keyword evidence="2 3" id="KW-0732">Signal</keyword>
<evidence type="ECO:0000256" key="1">
    <source>
        <dbReference type="ARBA" id="ARBA00017922"/>
    </source>
</evidence>
<feature type="chain" id="PRO_5045633014" description="Type IV secretion system putative lipoprotein virB7" evidence="3">
    <location>
        <begin position="16"/>
        <end position="155"/>
    </location>
</feature>
<dbReference type="RefSeq" id="WP_281764701.1">
    <property type="nucleotide sequence ID" value="NZ_BRVO01000001.1"/>
</dbReference>
<dbReference type="InterPro" id="IPR025348">
    <property type="entry name" value="DUF4252"/>
</dbReference>
<dbReference type="PROSITE" id="PS51257">
    <property type="entry name" value="PROKAR_LIPOPROTEIN"/>
    <property type="match status" value="1"/>
</dbReference>
<dbReference type="InterPro" id="IPR012640">
    <property type="entry name" value="Membr_lipoprot_lipid_attach_CS"/>
</dbReference>
<evidence type="ECO:0000256" key="2">
    <source>
        <dbReference type="ARBA" id="ARBA00022729"/>
    </source>
</evidence>